<dbReference type="AlphaFoldDB" id="G6XET9"/>
<reference evidence="2 3" key="1">
    <citation type="submission" date="2011-10" db="EMBL/GenBank/DDBJ databases">
        <title>Genome sequence of Gluconobacter morbifer G707, isolated from Drosophila gut.</title>
        <authorList>
            <person name="Lee W.-J."/>
            <person name="Kim E.-K."/>
        </authorList>
    </citation>
    <scope>NUCLEOTIDE SEQUENCE [LARGE SCALE GENOMIC DNA]</scope>
    <source>
        <strain evidence="2 3">G707</strain>
    </source>
</reference>
<name>G6XET9_9PROT</name>
<comment type="caution">
    <text evidence="2">The sequence shown here is derived from an EMBL/GenBank/DDBJ whole genome shotgun (WGS) entry which is preliminary data.</text>
</comment>
<dbReference type="Proteomes" id="UP000004949">
    <property type="component" value="Unassembled WGS sequence"/>
</dbReference>
<evidence type="ECO:0000256" key="1">
    <source>
        <dbReference type="SAM" id="MobiDB-lite"/>
    </source>
</evidence>
<organism evidence="2 3">
    <name type="scientific">Gluconobacter morbifer G707</name>
    <dbReference type="NCBI Taxonomy" id="1088869"/>
    <lineage>
        <taxon>Bacteria</taxon>
        <taxon>Pseudomonadati</taxon>
        <taxon>Pseudomonadota</taxon>
        <taxon>Alphaproteobacteria</taxon>
        <taxon>Acetobacterales</taxon>
        <taxon>Acetobacteraceae</taxon>
        <taxon>Gluconobacter</taxon>
    </lineage>
</organism>
<dbReference type="EMBL" id="AGQV01000001">
    <property type="protein sequence ID" value="EHH68697.1"/>
    <property type="molecule type" value="Genomic_DNA"/>
</dbReference>
<proteinExistence type="predicted"/>
<sequence length="58" mass="6686">MNSRLNFRFVIPNFQFLGHDLIFVSTKPAAGQGFSEAISKDKRRSTGKNQRNFRMLLP</sequence>
<gene>
    <name evidence="2" type="ORF">GMO_00040</name>
</gene>
<keyword evidence="3" id="KW-1185">Reference proteome</keyword>
<evidence type="ECO:0000313" key="3">
    <source>
        <dbReference type="Proteomes" id="UP000004949"/>
    </source>
</evidence>
<accession>G6XET9</accession>
<evidence type="ECO:0000313" key="2">
    <source>
        <dbReference type="EMBL" id="EHH68697.1"/>
    </source>
</evidence>
<feature type="region of interest" description="Disordered" evidence="1">
    <location>
        <begin position="35"/>
        <end position="58"/>
    </location>
</feature>
<protein>
    <submittedName>
        <fullName evidence="2">Uncharacterized protein</fullName>
    </submittedName>
</protein>